<organism evidence="1 2">
    <name type="scientific">Halosaccharopolyspora lacisalsi</name>
    <dbReference type="NCBI Taxonomy" id="1000566"/>
    <lineage>
        <taxon>Bacteria</taxon>
        <taxon>Bacillati</taxon>
        <taxon>Actinomycetota</taxon>
        <taxon>Actinomycetes</taxon>
        <taxon>Pseudonocardiales</taxon>
        <taxon>Pseudonocardiaceae</taxon>
        <taxon>Halosaccharopolyspora</taxon>
    </lineage>
</organism>
<name>A0A839DWV0_9PSEU</name>
<proteinExistence type="predicted"/>
<sequence>MNATEPVPDLLRPFVRQGTILLQTKKRDGSWVDTPVNIAVRGDRAYIRTFDKAGKSKRLRNFPEVRFYRSTFRGKPTGPMMRGQARRLDGDEARAASKLLARKHRVLHGLVVPLSHRIMRTRTLHYELSDINGPYP</sequence>
<protein>
    <recommendedName>
        <fullName evidence="3">PPOX class F420-dependent oxidoreductase</fullName>
    </recommendedName>
</protein>
<comment type="caution">
    <text evidence="1">The sequence shown here is derived from an EMBL/GenBank/DDBJ whole genome shotgun (WGS) entry which is preliminary data.</text>
</comment>
<evidence type="ECO:0008006" key="3">
    <source>
        <dbReference type="Google" id="ProtNLM"/>
    </source>
</evidence>
<accession>A0A839DWV0</accession>
<keyword evidence="2" id="KW-1185">Reference proteome</keyword>
<gene>
    <name evidence="1" type="ORF">FHX42_002053</name>
</gene>
<dbReference type="EMBL" id="JACGWZ010000002">
    <property type="protein sequence ID" value="MBA8824706.1"/>
    <property type="molecule type" value="Genomic_DNA"/>
</dbReference>
<dbReference type="Gene3D" id="2.30.110.10">
    <property type="entry name" value="Electron Transport, Fmn-binding Protein, Chain A"/>
    <property type="match status" value="1"/>
</dbReference>
<dbReference type="InterPro" id="IPR019965">
    <property type="entry name" value="PPOX_F420-dep_Rv2061_put"/>
</dbReference>
<dbReference type="NCBIfam" id="TIGR03666">
    <property type="entry name" value="Rv2061_F420"/>
    <property type="match status" value="1"/>
</dbReference>
<dbReference type="SUPFAM" id="SSF50475">
    <property type="entry name" value="FMN-binding split barrel"/>
    <property type="match status" value="1"/>
</dbReference>
<evidence type="ECO:0000313" key="2">
    <source>
        <dbReference type="Proteomes" id="UP000569329"/>
    </source>
</evidence>
<dbReference type="AlphaFoldDB" id="A0A839DWV0"/>
<reference evidence="1 2" key="1">
    <citation type="submission" date="2020-07" db="EMBL/GenBank/DDBJ databases">
        <title>Sequencing the genomes of 1000 actinobacteria strains.</title>
        <authorList>
            <person name="Klenk H.-P."/>
        </authorList>
    </citation>
    <scope>NUCLEOTIDE SEQUENCE [LARGE SCALE GENOMIC DNA]</scope>
    <source>
        <strain evidence="1 2">DSM 45975</strain>
    </source>
</reference>
<dbReference type="RefSeq" id="WP_182543934.1">
    <property type="nucleotide sequence ID" value="NZ_JACGWZ010000002.1"/>
</dbReference>
<evidence type="ECO:0000313" key="1">
    <source>
        <dbReference type="EMBL" id="MBA8824706.1"/>
    </source>
</evidence>
<dbReference type="InterPro" id="IPR012349">
    <property type="entry name" value="Split_barrel_FMN-bd"/>
</dbReference>
<dbReference type="Proteomes" id="UP000569329">
    <property type="component" value="Unassembled WGS sequence"/>
</dbReference>